<dbReference type="InterPro" id="IPR039422">
    <property type="entry name" value="MarR/SlyA-like"/>
</dbReference>
<dbReference type="Proteomes" id="UP001221838">
    <property type="component" value="Unassembled WGS sequence"/>
</dbReference>
<dbReference type="PANTHER" id="PTHR33164:SF106">
    <property type="entry name" value="TRANSCRIPTIONAL REGULATORY PROTEIN"/>
    <property type="match status" value="1"/>
</dbReference>
<comment type="caution">
    <text evidence="2">The sequence shown here is derived from an EMBL/GenBank/DDBJ whole genome shotgun (WGS) entry which is preliminary data.</text>
</comment>
<reference evidence="2 3" key="1">
    <citation type="submission" date="2022-11" db="EMBL/GenBank/DDBJ databases">
        <title>Minimal conservation of predation-associated metabolite biosynthetic gene clusters underscores biosynthetic potential of Myxococcota including descriptions for ten novel species: Archangium lansinium sp. nov., Myxococcus landrumus sp. nov., Nannocystis bai.</title>
        <authorList>
            <person name="Ahearne A."/>
            <person name="Stevens C."/>
            <person name="Dowd S."/>
        </authorList>
    </citation>
    <scope>NUCLEOTIDE SEQUENCE [LARGE SCALE GENOMIC DNA]</scope>
    <source>
        <strain evidence="2 3">NCWAL01</strain>
    </source>
</reference>
<name>A0ABT5D690_9BACT</name>
<proteinExistence type="predicted"/>
<sequence>MSSGMKGREELLEALSRGIRDFSDQDVLFNQAIADRLGLNLTDLKCLSILERTGAMTAGKLAEVTGLTSGAVTGLIDRLENAGWARRVRNPKDRRHVIIEAISERGADIDRLFSESRSALADMVSGYTDEQVGLVLDFLFRGSSMLRDETVKLRATTEPKGMNDTGEFSSPLGVVTHARLKFVSGASQVTLRSSPGIPELYTARFAGRTPTVKEDAGTVSIQYPRFMLLDWRKLAADIALNGSIPWKLELRGGVSKLNADLRELLLESIELVSGASDVTVKLPKPSGTVPVRVSGGISHVTFLLPEGTAARLLVKGGVSALAFNEQSLGAVGGQTSLETPGYKHATDRFDFEIAGGASDLTVESRSR</sequence>
<dbReference type="InterPro" id="IPR036388">
    <property type="entry name" value="WH-like_DNA-bd_sf"/>
</dbReference>
<evidence type="ECO:0000313" key="2">
    <source>
        <dbReference type="EMBL" id="MDC0708620.1"/>
    </source>
</evidence>
<dbReference type="RefSeq" id="WP_272136573.1">
    <property type="nucleotide sequence ID" value="NZ_JAQNDM010000002.1"/>
</dbReference>
<dbReference type="InterPro" id="IPR036390">
    <property type="entry name" value="WH_DNA-bd_sf"/>
</dbReference>
<dbReference type="PROSITE" id="PS50995">
    <property type="entry name" value="HTH_MARR_2"/>
    <property type="match status" value="1"/>
</dbReference>
<organism evidence="2 3">
    <name type="scientific">Stigmatella ashevillensis</name>
    <dbReference type="NCBI Taxonomy" id="2995309"/>
    <lineage>
        <taxon>Bacteria</taxon>
        <taxon>Pseudomonadati</taxon>
        <taxon>Myxococcota</taxon>
        <taxon>Myxococcia</taxon>
        <taxon>Myxococcales</taxon>
        <taxon>Cystobacterineae</taxon>
        <taxon>Archangiaceae</taxon>
        <taxon>Stigmatella</taxon>
    </lineage>
</organism>
<keyword evidence="3" id="KW-1185">Reference proteome</keyword>
<dbReference type="EMBL" id="JAQNDM010000002">
    <property type="protein sequence ID" value="MDC0708620.1"/>
    <property type="molecule type" value="Genomic_DNA"/>
</dbReference>
<dbReference type="SUPFAM" id="SSF46785">
    <property type="entry name" value="Winged helix' DNA-binding domain"/>
    <property type="match status" value="1"/>
</dbReference>
<dbReference type="Gene3D" id="1.10.10.10">
    <property type="entry name" value="Winged helix-like DNA-binding domain superfamily/Winged helix DNA-binding domain"/>
    <property type="match status" value="1"/>
</dbReference>
<feature type="domain" description="HTH marR-type" evidence="1">
    <location>
        <begin position="8"/>
        <end position="144"/>
    </location>
</feature>
<dbReference type="SMART" id="SM00347">
    <property type="entry name" value="HTH_MARR"/>
    <property type="match status" value="1"/>
</dbReference>
<dbReference type="InterPro" id="IPR000835">
    <property type="entry name" value="HTH_MarR-typ"/>
</dbReference>
<accession>A0ABT5D690</accession>
<gene>
    <name evidence="2" type="ORF">POL68_09085</name>
</gene>
<dbReference type="PANTHER" id="PTHR33164">
    <property type="entry name" value="TRANSCRIPTIONAL REGULATOR, MARR FAMILY"/>
    <property type="match status" value="1"/>
</dbReference>
<dbReference type="Pfam" id="PF01047">
    <property type="entry name" value="MarR"/>
    <property type="match status" value="1"/>
</dbReference>
<evidence type="ECO:0000259" key="1">
    <source>
        <dbReference type="PROSITE" id="PS50995"/>
    </source>
</evidence>
<protein>
    <submittedName>
        <fullName evidence="2">MarR family transcriptional regulator</fullName>
    </submittedName>
</protein>
<evidence type="ECO:0000313" key="3">
    <source>
        <dbReference type="Proteomes" id="UP001221838"/>
    </source>
</evidence>